<dbReference type="OrthoDB" id="3156807at2759"/>
<dbReference type="GO" id="GO:0016787">
    <property type="term" value="F:hydrolase activity"/>
    <property type="evidence" value="ECO:0007669"/>
    <property type="project" value="UniProtKB-KW"/>
</dbReference>
<dbReference type="OMA" id="RRSIDCY"/>
<dbReference type="InterPro" id="IPR014017">
    <property type="entry name" value="DNA_helicase_UvrD-like_C"/>
</dbReference>
<evidence type="ECO:0000256" key="2">
    <source>
        <dbReference type="ARBA" id="ARBA00022801"/>
    </source>
</evidence>
<keyword evidence="3" id="KW-0347">Helicase</keyword>
<evidence type="ECO:0000313" key="8">
    <source>
        <dbReference type="Proteomes" id="UP000683925"/>
    </source>
</evidence>
<gene>
    <name evidence="7" type="ORF">POCTA_138.1.T1250104</name>
</gene>
<evidence type="ECO:0000256" key="1">
    <source>
        <dbReference type="ARBA" id="ARBA00022741"/>
    </source>
</evidence>
<dbReference type="Pfam" id="PF13361">
    <property type="entry name" value="UvrD_C"/>
    <property type="match status" value="1"/>
</dbReference>
<dbReference type="EMBL" id="CAJJDP010000125">
    <property type="protein sequence ID" value="CAD8201725.1"/>
    <property type="molecule type" value="Genomic_DNA"/>
</dbReference>
<keyword evidence="1" id="KW-0547">Nucleotide-binding</keyword>
<dbReference type="InterPro" id="IPR039904">
    <property type="entry name" value="TRANK1"/>
</dbReference>
<dbReference type="PANTHER" id="PTHR21529:SF4">
    <property type="entry name" value="TPR AND ANKYRIN REPEAT-CONTAINING PROTEIN 1"/>
    <property type="match status" value="1"/>
</dbReference>
<evidence type="ECO:0000313" key="7">
    <source>
        <dbReference type="EMBL" id="CAD8201725.1"/>
    </source>
</evidence>
<dbReference type="PANTHER" id="PTHR21529">
    <property type="entry name" value="MAMMARY TURMOR VIRUS RECEPTOR HOMOLOG 1, 2 MTVR1, 2"/>
    <property type="match status" value="1"/>
</dbReference>
<accession>A0A8S1XKM0</accession>
<evidence type="ECO:0000256" key="3">
    <source>
        <dbReference type="ARBA" id="ARBA00022806"/>
    </source>
</evidence>
<keyword evidence="8" id="KW-1185">Reference proteome</keyword>
<feature type="coiled-coil region" evidence="5">
    <location>
        <begin position="411"/>
        <end position="488"/>
    </location>
</feature>
<evidence type="ECO:0000256" key="4">
    <source>
        <dbReference type="ARBA" id="ARBA00022840"/>
    </source>
</evidence>
<dbReference type="GO" id="GO:0004386">
    <property type="term" value="F:helicase activity"/>
    <property type="evidence" value="ECO:0007669"/>
    <property type="project" value="UniProtKB-KW"/>
</dbReference>
<feature type="domain" description="UvrD-like helicase C-terminal" evidence="6">
    <location>
        <begin position="850"/>
        <end position="976"/>
    </location>
</feature>
<evidence type="ECO:0000256" key="5">
    <source>
        <dbReference type="SAM" id="Coils"/>
    </source>
</evidence>
<protein>
    <recommendedName>
        <fullName evidence="6">UvrD-like helicase C-terminal domain-containing protein</fullName>
    </recommendedName>
</protein>
<comment type="caution">
    <text evidence="7">The sequence shown here is derived from an EMBL/GenBank/DDBJ whole genome shotgun (WGS) entry which is preliminary data.</text>
</comment>
<keyword evidence="5" id="KW-0175">Coiled coil</keyword>
<dbReference type="GO" id="GO:0005524">
    <property type="term" value="F:ATP binding"/>
    <property type="evidence" value="ECO:0007669"/>
    <property type="project" value="UniProtKB-KW"/>
</dbReference>
<feature type="coiled-coil region" evidence="5">
    <location>
        <begin position="543"/>
        <end position="570"/>
    </location>
</feature>
<reference evidence="7" key="1">
    <citation type="submission" date="2021-01" db="EMBL/GenBank/DDBJ databases">
        <authorList>
            <consortium name="Genoscope - CEA"/>
            <person name="William W."/>
        </authorList>
    </citation>
    <scope>NUCLEOTIDE SEQUENCE</scope>
</reference>
<dbReference type="Proteomes" id="UP000683925">
    <property type="component" value="Unassembled WGS sequence"/>
</dbReference>
<keyword evidence="4" id="KW-0067">ATP-binding</keyword>
<keyword evidence="2" id="KW-0378">Hydrolase</keyword>
<evidence type="ECO:0000259" key="6">
    <source>
        <dbReference type="Pfam" id="PF13361"/>
    </source>
</evidence>
<proteinExistence type="predicted"/>
<name>A0A8S1XKM0_PAROT</name>
<sequence length="2351" mass="277593">MNKNVQKSKDYMKRKQKIYQDKLNAILSDINQFYHISLSRKQFLIRYFQYLLEFNERQLKGDVSPFFYEMIDYFKEFNIKHFFPKQIWQFDVAKSFINSLYNVSEPDIINIFIMLNLILQGKFNYSSESIIRVLPYEGGSVKFPFEYNFIVGFNFQSFLKLVIQVTPRLFPILNDEGKLKHFEFQHLIILVGLGPENQKNSIGYYEIDKYFRNQQTSPNFFSNMKLVKEKIADQKITHATKIGENPKSWKDLLLPRTFEPILIDSQDYVYNEQFKRWISVSTQTILNNKMARINQFSHNHFLIQKYSQQPSAFQLFKIIQNIPNYQVNLTNEQQEIISYNGDGLVIGRSGTGKTTCALLRLFTTDVLFKIRSKLDQINNQTTDIQLNQLQKDCQLKTIFVTASPLLACQVKRLYEKLVQNIQDAINNKKKRQQNNQTKVQEQNDQEGLDQSTFQIIDAIKNDQEQQECQQLNEEEEVDDQEIDEYEKEMGKFLKFSDVNQFPIFVTLRKFLFLVDASLINSFFAIFGHKQDRSSQWHNEQFGQMKLSQNNEVIEKKLEQINQKLMDEIDNSDYIQTKMHEVTQDVFVRVFWPKILETIKLQSPLSKCSDPIYIWSEICTKIKGHETSHEYIDRYLSYENYYYMQGSQEDVCSFVYEAFQIYEQLKYQLGYYDLLDLVNHINQELAFGDDVIENVHYLLLDELQDVPRAVLILLDQLTELGLFCCGDNAQNIAKGIGYKFFEVQNCLLSYRNNKKKVYRNLKIFDLSVNFRSHNNILQLANSVIRMIEILFPYKIDKLKKETSNLNGPKPIIIKSDDVNHLLSNLFCDFFSNDQLIVEFGCNQVIIVKHQESKTKLPIELQNILCLTIYEAKGLEFDDVILFNFFHDSTASIKDWESLNDLDPYAEYLKKSDYEQYITNHQTEVIASSEQKNNNELVEVWQLKQKNFKDYQQVSIDLCQELKQLYVAITRPKQRLIIFDQSLEKRRIIQNIWTKLNAVKVVDSQGQPKDIKFQLQLQKNNKETWKQQGFKMFRMNNYDQAAKCFKFAEEKQLEQKSIAYNLVVNNAHIANNHQQFLQAAKIFEEIGLLPRAAQCYFTAKQFKKAQELYEQLGQINEMAESAFFAQNYQKAAQTFEILGDLRRSIDCYCLSKEWDKVVMMLNKYKNEFNHQERQAFLNSFFPNYLQNLAQEIQDQGAEQIDCTQEFQEINQEEKSGLNQSESFVIQNSILNESENQQDSQGELSQIINQIKVESSHEILNLEDNEQSQSFQIENESQQNMDHLSIFDPEDEWLKQDQKSLIKSMSSKISHQSEFSNIVLLNQPAQVSLLSSKNNAFVSNKILQELIQKFQLFSDEFKNHLVSQKYQSIQLSNRKDDDKEFDHIINFVYDLDNIDIDSIYMILDILEEFKSYKLCIQLCNHFKLASYLGRYLVSLVSSYSTLPKKKAQVFIQMITMGSQRRILLEQSAISQIAINNILETINPIFLTFKNEEELNLNNSLGLSCYQQLIGLGFWKTFVYQLNFKHSIDLCLSFNNFIDGIEIFNKIQQHRKQQLSEDDQLQLRKIQYYQQIRLIQGQQDKAQDFAKELDNIFQLTKNYYANKKQVLEEVDLNQLIINANIHKKGLNLNEKLKQIEAIILSFDILKLRFDCSDEIFIGLFEIVEYFHNSLLSYENQENIKEALLFCYGFSIPQGQIMSHYSHSLLIHISSKIIKHVVKDYNNKEDTQRSNSSLIFVDIGYEYISIPFEQAIELIKSTFSLKIQLILNNKSKKSMEYYQVNYDDSFSVSSQEDWEDTLAELLVFLMLDQSNKRFQSKLPQNQKKEEQKKLHPLSIYYSKQTESQEYSIIDSEPSQILQLIQRIILKNNIRFTNTPNYIKQMIREISLNLILQNKNSKDNYHSAMIMAINLLHLTDQLSFAVLILQNQKKGNEAYLKYMEFLECQNFGIIEDTIGCFLDYSQYVIDRFYLDEQLNHLIRIGLNILISLLSNSQEKLTIIKVYKEYLNNIENVDEQNCKLEIGVFQLKNQPLIEEYLYLIFEFYQSCCSKYYQEKILQFLMVFAINLLNIQQIKTIKTIIEFIKENKQLKTSQRLLDLLVKEISKNKQEVQHKKHIMSTLTNLLDEDIIEINIVNKKSQQQLDECYDKCIQVWNNYQSEADKKVNSIRDLVKKWKGFRKDHKIYLTESIKRNLLFNRSLQYFRIGDERQSNINLCQTLKDLNKYMKQNNSNFNENLQQSVALQRQLLKARQNFVNSLDVRLLNSFLNDLGEEMKLLMKGQDIHKKVKQLEMDLKGWEQNDEERQIDEKMMELNRQLIVEKWRNLKAGIKVWSKQQNSQLHPRGKKDQLSTIQEVVEEV</sequence>
<organism evidence="7 8">
    <name type="scientific">Paramecium octaurelia</name>
    <dbReference type="NCBI Taxonomy" id="43137"/>
    <lineage>
        <taxon>Eukaryota</taxon>
        <taxon>Sar</taxon>
        <taxon>Alveolata</taxon>
        <taxon>Ciliophora</taxon>
        <taxon>Intramacronucleata</taxon>
        <taxon>Oligohymenophorea</taxon>
        <taxon>Peniculida</taxon>
        <taxon>Parameciidae</taxon>
        <taxon>Paramecium</taxon>
    </lineage>
</organism>